<organism evidence="1">
    <name type="scientific">Salmonella enterica</name>
    <name type="common">Salmonella choleraesuis</name>
    <dbReference type="NCBI Taxonomy" id="28901"/>
    <lineage>
        <taxon>Bacteria</taxon>
        <taxon>Pseudomonadati</taxon>
        <taxon>Pseudomonadota</taxon>
        <taxon>Gammaproteobacteria</taxon>
        <taxon>Enterobacterales</taxon>
        <taxon>Enterobacteriaceae</taxon>
        <taxon>Salmonella</taxon>
    </lineage>
</organism>
<protein>
    <submittedName>
        <fullName evidence="1">Uncharacterized protein</fullName>
    </submittedName>
</protein>
<evidence type="ECO:0000313" key="1">
    <source>
        <dbReference type="EMBL" id="EBN8299772.1"/>
    </source>
</evidence>
<proteinExistence type="predicted"/>
<dbReference type="EMBL" id="AAGGXD010000012">
    <property type="protein sequence ID" value="EBN8299772.1"/>
    <property type="molecule type" value="Genomic_DNA"/>
</dbReference>
<gene>
    <name evidence="1" type="ORF">D1D77_08500</name>
</gene>
<accession>A0A5T8WMK0</accession>
<name>A0A5T8WMK0_SALER</name>
<sequence length="98" mass="11367">MKKFMNVTMPDNSVWQVPTNVIANNRAAYYAKEHGITFEESLEQYTLPLFQCDPYEIEDWAENNMNWSDVLPHAVMIRAGEVDYDDGWANGEKTFIEA</sequence>
<reference evidence="1" key="1">
    <citation type="submission" date="2018-08" db="EMBL/GenBank/DDBJ databases">
        <authorList>
            <consortium name="PulseNet: The National Subtyping Network for Foodborne Disease Surveillance"/>
            <person name="Tarr C.L."/>
            <person name="Trees E."/>
            <person name="Katz L.S."/>
            <person name="Carleton-Romer H.A."/>
            <person name="Stroika S."/>
            <person name="Kucerova Z."/>
            <person name="Roache K.F."/>
            <person name="Sabol A.L."/>
            <person name="Besser J."/>
            <person name="Gerner-Smidt P."/>
        </authorList>
    </citation>
    <scope>NUCLEOTIDE SEQUENCE</scope>
    <source>
        <strain evidence="1">PNUSAS050161</strain>
    </source>
</reference>
<comment type="caution">
    <text evidence="1">The sequence shown here is derived from an EMBL/GenBank/DDBJ whole genome shotgun (WGS) entry which is preliminary data.</text>
</comment>
<dbReference type="AlphaFoldDB" id="A0A5T8WMK0"/>